<reference evidence="9" key="2">
    <citation type="submission" date="2013-10" db="EMBL/GenBank/DDBJ databases">
        <authorList>
            <person name="Aslett M."/>
        </authorList>
    </citation>
    <scope>NUCLEOTIDE SEQUENCE [LARGE SCALE GENOMIC DNA]</scope>
    <source>
        <strain evidence="9">Weybridge</strain>
    </source>
</reference>
<dbReference type="PANTHER" id="PTHR45665:SF54">
    <property type="entry name" value="AQUAPORIN TIP1-1"/>
    <property type="match status" value="1"/>
</dbReference>
<organism evidence="9 10">
    <name type="scientific">Eimeria maxima</name>
    <name type="common">Coccidian parasite</name>
    <dbReference type="NCBI Taxonomy" id="5804"/>
    <lineage>
        <taxon>Eukaryota</taxon>
        <taxon>Sar</taxon>
        <taxon>Alveolata</taxon>
        <taxon>Apicomplexa</taxon>
        <taxon>Conoidasida</taxon>
        <taxon>Coccidia</taxon>
        <taxon>Eucoccidiorida</taxon>
        <taxon>Eimeriorina</taxon>
        <taxon>Eimeriidae</taxon>
        <taxon>Eimeria</taxon>
    </lineage>
</organism>
<dbReference type="EMBL" id="HG722038">
    <property type="protein sequence ID" value="CDJ61254.1"/>
    <property type="molecule type" value="Genomic_DNA"/>
</dbReference>
<dbReference type="OMA" id="CACCAMT"/>
<evidence type="ECO:0000256" key="3">
    <source>
        <dbReference type="ARBA" id="ARBA00022692"/>
    </source>
</evidence>
<keyword evidence="4" id="KW-0677">Repeat</keyword>
<comment type="similarity">
    <text evidence="7">Belongs to the MIP/aquaporin (TC 1.A.8) family. TIP (TC 1.A.8.10) subfamily.</text>
</comment>
<reference evidence="9" key="1">
    <citation type="submission" date="2013-10" db="EMBL/GenBank/DDBJ databases">
        <title>Genomic analysis of the causative agents of coccidiosis in chickens.</title>
        <authorList>
            <person name="Reid A.J."/>
            <person name="Blake D."/>
            <person name="Billington K."/>
            <person name="Browne H."/>
            <person name="Dunn M."/>
            <person name="Hung S."/>
            <person name="Kawahara F."/>
            <person name="Miranda-Saavedra D."/>
            <person name="Mourier T."/>
            <person name="Nagra H."/>
            <person name="Otto T.D."/>
            <person name="Rawlings N."/>
            <person name="Sanchez A."/>
            <person name="Sanders M."/>
            <person name="Subramaniam C."/>
            <person name="Tay Y."/>
            <person name="Dear P."/>
            <person name="Doerig C."/>
            <person name="Gruber A."/>
            <person name="Parkinson J."/>
            <person name="Shirley M."/>
            <person name="Wan K.L."/>
            <person name="Berriman M."/>
            <person name="Tomley F."/>
            <person name="Pain A."/>
        </authorList>
    </citation>
    <scope>NUCLEOTIDE SEQUENCE [LARGE SCALE GENOMIC DNA]</scope>
    <source>
        <strain evidence="9">Weybridge</strain>
    </source>
</reference>
<dbReference type="InterPro" id="IPR023271">
    <property type="entry name" value="Aquaporin-like"/>
</dbReference>
<dbReference type="GeneID" id="25337911"/>
<feature type="transmembrane region" description="Helical" evidence="8">
    <location>
        <begin position="125"/>
        <end position="145"/>
    </location>
</feature>
<dbReference type="Pfam" id="PF00230">
    <property type="entry name" value="MIP"/>
    <property type="match status" value="1"/>
</dbReference>
<dbReference type="GO" id="GO:0015250">
    <property type="term" value="F:water channel activity"/>
    <property type="evidence" value="ECO:0007669"/>
    <property type="project" value="TreeGrafter"/>
</dbReference>
<dbReference type="Proteomes" id="UP000030763">
    <property type="component" value="Unassembled WGS sequence"/>
</dbReference>
<dbReference type="VEuPathDB" id="ToxoDB:EMWEY_00039250"/>
<feature type="transmembrane region" description="Helical" evidence="8">
    <location>
        <begin position="265"/>
        <end position="281"/>
    </location>
</feature>
<keyword evidence="6 8" id="KW-0472">Membrane</keyword>
<keyword evidence="3 8" id="KW-0812">Transmembrane</keyword>
<evidence type="ECO:0000256" key="7">
    <source>
        <dbReference type="ARBA" id="ARBA00038477"/>
    </source>
</evidence>
<dbReference type="RefSeq" id="XP_013337904.1">
    <property type="nucleotide sequence ID" value="XM_013482450.1"/>
</dbReference>
<dbReference type="AlphaFoldDB" id="U6MFL6"/>
<evidence type="ECO:0000256" key="5">
    <source>
        <dbReference type="ARBA" id="ARBA00022989"/>
    </source>
</evidence>
<feature type="transmembrane region" description="Helical" evidence="8">
    <location>
        <begin position="375"/>
        <end position="392"/>
    </location>
</feature>
<protein>
    <submittedName>
        <fullName evidence="9">Aquaporin, putative</fullName>
    </submittedName>
</protein>
<dbReference type="OrthoDB" id="3222at2759"/>
<dbReference type="PANTHER" id="PTHR45665">
    <property type="entry name" value="AQUAPORIN-8"/>
    <property type="match status" value="1"/>
</dbReference>
<sequence length="479" mass="48782">MTENKFNVLFAPFQLSRHVNSCTAPVQVLNGWRVAVRSVVHYNISVYKMSSQKPALGEFTGCSLLMLISGSLPLLKVEGLDFPAALSLTYGSLLLLMRDAHVKTLNPALTLVDVLRNQVETGAGLMLILCQFAGAAVGAFGLSVLVGSSSQSFPASVGAPPTGQLMVIQLVFGAALAFAYIRGGEGGKYDGPWLGALMYGSFVLGGEATAFLNPAVALGANVCRGISGMSTNEATLATLVFLPLLAAGLAFLLDRVSEQHLQMSELVGCFFLSFGLLAAAAKGSTSAAAGPAAVGFAFYAAAIVRMASPASGGSLNPAVTGGALLSESRSISKDVATVWLFQLCGAAAAALLLGRVGTAAGAAAPAAAASIAGDWQATALSLGVSALLMIAYCTDFGDFFGSPAAAFIGAVYGLSLMASKAPLPINPAVTLGAAAAVLFKEAAALNLLEMLAEVALPFGGCICGAALLRLIPSEYKRRL</sequence>
<evidence type="ECO:0000256" key="2">
    <source>
        <dbReference type="ARBA" id="ARBA00022448"/>
    </source>
</evidence>
<evidence type="ECO:0000256" key="8">
    <source>
        <dbReference type="SAM" id="Phobius"/>
    </source>
</evidence>
<dbReference type="SUPFAM" id="SSF81338">
    <property type="entry name" value="Aquaporin-like"/>
    <property type="match status" value="2"/>
</dbReference>
<evidence type="ECO:0000313" key="9">
    <source>
        <dbReference type="EMBL" id="CDJ61254.1"/>
    </source>
</evidence>
<gene>
    <name evidence="9" type="ORF">EMWEY_00039250</name>
</gene>
<evidence type="ECO:0000256" key="1">
    <source>
        <dbReference type="ARBA" id="ARBA00004141"/>
    </source>
</evidence>
<keyword evidence="10" id="KW-1185">Reference proteome</keyword>
<dbReference type="InterPro" id="IPR034294">
    <property type="entry name" value="Aquaporin_transptr"/>
</dbReference>
<feature type="transmembrane region" description="Helical" evidence="8">
    <location>
        <begin position="399"/>
        <end position="418"/>
    </location>
</feature>
<evidence type="ECO:0000313" key="10">
    <source>
        <dbReference type="Proteomes" id="UP000030763"/>
    </source>
</evidence>
<keyword evidence="2" id="KW-0813">Transport</keyword>
<evidence type="ECO:0000256" key="6">
    <source>
        <dbReference type="ARBA" id="ARBA00023136"/>
    </source>
</evidence>
<feature type="transmembrane region" description="Helical" evidence="8">
    <location>
        <begin position="454"/>
        <end position="471"/>
    </location>
</feature>
<feature type="transmembrane region" description="Helical" evidence="8">
    <location>
        <begin position="338"/>
        <end position="363"/>
    </location>
</feature>
<feature type="transmembrane region" description="Helical" evidence="8">
    <location>
        <begin position="234"/>
        <end position="253"/>
    </location>
</feature>
<dbReference type="InterPro" id="IPR000425">
    <property type="entry name" value="MIP"/>
</dbReference>
<name>U6MFL6_EIMMA</name>
<evidence type="ECO:0000256" key="4">
    <source>
        <dbReference type="ARBA" id="ARBA00022737"/>
    </source>
</evidence>
<feature type="transmembrane region" description="Helical" evidence="8">
    <location>
        <begin position="193"/>
        <end position="214"/>
    </location>
</feature>
<dbReference type="Gene3D" id="1.20.1080.10">
    <property type="entry name" value="Glycerol uptake facilitator protein"/>
    <property type="match status" value="2"/>
</dbReference>
<keyword evidence="5 8" id="KW-1133">Transmembrane helix</keyword>
<accession>U6MFL6</accession>
<feature type="transmembrane region" description="Helical" evidence="8">
    <location>
        <begin position="165"/>
        <end position="181"/>
    </location>
</feature>
<dbReference type="GO" id="GO:0016020">
    <property type="term" value="C:membrane"/>
    <property type="evidence" value="ECO:0007669"/>
    <property type="project" value="UniProtKB-SubCell"/>
</dbReference>
<proteinExistence type="inferred from homology"/>
<comment type="subcellular location">
    <subcellularLocation>
        <location evidence="1">Membrane</location>
        <topology evidence="1">Multi-pass membrane protein</topology>
    </subcellularLocation>
</comment>